<dbReference type="InterPro" id="IPR004911">
    <property type="entry name" value="Interferon-induced_GILT"/>
</dbReference>
<dbReference type="Gene3D" id="3.40.30.10">
    <property type="entry name" value="Glutaredoxin"/>
    <property type="match status" value="1"/>
</dbReference>
<dbReference type="GO" id="GO:0005576">
    <property type="term" value="C:extracellular region"/>
    <property type="evidence" value="ECO:0007669"/>
    <property type="project" value="UniProtKB-SubCell"/>
</dbReference>
<dbReference type="PANTHER" id="PTHR13234">
    <property type="entry name" value="GAMMA-INTERFERON INDUCIBLE LYSOSOMAL THIOL REDUCTASE GILT"/>
    <property type="match status" value="1"/>
</dbReference>
<dbReference type="PANTHER" id="PTHR13234:SF8">
    <property type="entry name" value="GAMMA-INTERFERON-INDUCIBLE LYSOSOMAL THIOL REDUCTASE"/>
    <property type="match status" value="1"/>
</dbReference>
<evidence type="ECO:0000256" key="3">
    <source>
        <dbReference type="ARBA" id="ARBA00022525"/>
    </source>
</evidence>
<keyword evidence="4" id="KW-0732">Signal</keyword>
<keyword evidence="5" id="KW-0325">Glycoprotein</keyword>
<comment type="caution">
    <text evidence="6">The sequence shown here is derived from an EMBL/GenBank/DDBJ whole genome shotgun (WGS) entry which is preliminary data.</text>
</comment>
<dbReference type="EMBL" id="CAVLGL010000082">
    <property type="protein sequence ID" value="CAK1587407.1"/>
    <property type="molecule type" value="Genomic_DNA"/>
</dbReference>
<protein>
    <recommendedName>
        <fullName evidence="8">GILT-like protein 1</fullName>
    </recommendedName>
</protein>
<evidence type="ECO:0000256" key="2">
    <source>
        <dbReference type="ARBA" id="ARBA00005679"/>
    </source>
</evidence>
<evidence type="ECO:0000256" key="5">
    <source>
        <dbReference type="ARBA" id="ARBA00023180"/>
    </source>
</evidence>
<dbReference type="Pfam" id="PF03227">
    <property type="entry name" value="GILT"/>
    <property type="match status" value="1"/>
</dbReference>
<evidence type="ECO:0000256" key="4">
    <source>
        <dbReference type="ARBA" id="ARBA00022729"/>
    </source>
</evidence>
<organism evidence="6 7">
    <name type="scientific">Parnassius mnemosyne</name>
    <name type="common">clouded apollo</name>
    <dbReference type="NCBI Taxonomy" id="213953"/>
    <lineage>
        <taxon>Eukaryota</taxon>
        <taxon>Metazoa</taxon>
        <taxon>Ecdysozoa</taxon>
        <taxon>Arthropoda</taxon>
        <taxon>Hexapoda</taxon>
        <taxon>Insecta</taxon>
        <taxon>Pterygota</taxon>
        <taxon>Neoptera</taxon>
        <taxon>Endopterygota</taxon>
        <taxon>Lepidoptera</taxon>
        <taxon>Glossata</taxon>
        <taxon>Ditrysia</taxon>
        <taxon>Papilionoidea</taxon>
        <taxon>Papilionidae</taxon>
        <taxon>Parnassiinae</taxon>
        <taxon>Parnassini</taxon>
        <taxon>Parnassius</taxon>
        <taxon>Driopa</taxon>
    </lineage>
</organism>
<evidence type="ECO:0000256" key="1">
    <source>
        <dbReference type="ARBA" id="ARBA00004613"/>
    </source>
</evidence>
<evidence type="ECO:0000313" key="6">
    <source>
        <dbReference type="EMBL" id="CAK1587407.1"/>
    </source>
</evidence>
<comment type="similarity">
    <text evidence="2">Belongs to the GILT family.</text>
</comment>
<dbReference type="Proteomes" id="UP001314205">
    <property type="component" value="Unassembled WGS sequence"/>
</dbReference>
<comment type="subcellular location">
    <subcellularLocation>
        <location evidence="1">Secreted</location>
    </subcellularLocation>
</comment>
<proteinExistence type="inferred from homology"/>
<name>A0AAV1L045_9NEOP</name>
<evidence type="ECO:0008006" key="8">
    <source>
        <dbReference type="Google" id="ProtNLM"/>
    </source>
</evidence>
<reference evidence="6 7" key="1">
    <citation type="submission" date="2023-11" db="EMBL/GenBank/DDBJ databases">
        <authorList>
            <person name="Hedman E."/>
            <person name="Englund M."/>
            <person name="Stromberg M."/>
            <person name="Nyberg Akerstrom W."/>
            <person name="Nylinder S."/>
            <person name="Jareborg N."/>
            <person name="Kallberg Y."/>
            <person name="Kronander E."/>
        </authorList>
    </citation>
    <scope>NUCLEOTIDE SEQUENCE [LARGE SCALE GENOMIC DNA]</scope>
</reference>
<keyword evidence="3" id="KW-0964">Secreted</keyword>
<accession>A0AAV1L045</accession>
<sequence>MLVSSVVYSYLTVGHCWVYSKRHKIKNKMRTLLFVFVAAILCSAWAKTKRDDNKVKIAVYYESLCPDSKRFITTQLAPVWRDLRGAVKVKLVPYGKATHDKVNGKWQFTCQHGADECYGNKLQSCILKDRSLLDTDKMELVICLMSQANPDKALDTCLEQVKKLSNSDKIKRCASGEMGDNLLASYGDKTDLIQRPLSFVPTVVINEKYDQAVQDEAMNNLKAVVCRVSINKPSSC</sequence>
<evidence type="ECO:0000313" key="7">
    <source>
        <dbReference type="Proteomes" id="UP001314205"/>
    </source>
</evidence>
<gene>
    <name evidence="6" type="ORF">PARMNEM_LOCUS8241</name>
</gene>
<keyword evidence="7" id="KW-1185">Reference proteome</keyword>
<dbReference type="AlphaFoldDB" id="A0AAV1L045"/>
<dbReference type="GO" id="GO:0016671">
    <property type="term" value="F:oxidoreductase activity, acting on a sulfur group of donors, disulfide as acceptor"/>
    <property type="evidence" value="ECO:0007669"/>
    <property type="project" value="InterPro"/>
</dbReference>